<feature type="domain" description="Nitroreductase" evidence="9">
    <location>
        <begin position="12"/>
        <end position="168"/>
    </location>
</feature>
<evidence type="ECO:0000256" key="1">
    <source>
        <dbReference type="ARBA" id="ARBA00007118"/>
    </source>
</evidence>
<name>A0A853FWW6_9BURK</name>
<dbReference type="EC" id="1.-.-.-" evidence="7"/>
<keyword evidence="3 7" id="KW-0288">FMN</keyword>
<feature type="binding site" description="in other chain" evidence="8">
    <location>
        <begin position="137"/>
        <end position="139"/>
    </location>
    <ligand>
        <name>FMN</name>
        <dbReference type="ChEBI" id="CHEBI:58210"/>
        <note>ligand shared between dimeric partners</note>
    </ligand>
</feature>
<dbReference type="PANTHER" id="PTHR43821">
    <property type="entry name" value="NAD(P)H NITROREDUCTASE YDJA-RELATED"/>
    <property type="match status" value="1"/>
</dbReference>
<dbReference type="InterPro" id="IPR000415">
    <property type="entry name" value="Nitroreductase-like"/>
</dbReference>
<keyword evidence="5 7" id="KW-0560">Oxidoreductase</keyword>
<organism evidence="10 11">
    <name type="scientific">Parapusillimonas granuli</name>
    <dbReference type="NCBI Taxonomy" id="380911"/>
    <lineage>
        <taxon>Bacteria</taxon>
        <taxon>Pseudomonadati</taxon>
        <taxon>Pseudomonadota</taxon>
        <taxon>Betaproteobacteria</taxon>
        <taxon>Burkholderiales</taxon>
        <taxon>Alcaligenaceae</taxon>
        <taxon>Parapusillimonas</taxon>
    </lineage>
</organism>
<dbReference type="AlphaFoldDB" id="A0A853FWW6"/>
<comment type="caution">
    <text evidence="10">The sequence shown here is derived from an EMBL/GenBank/DDBJ whole genome shotgun (WGS) entry which is preliminary data.</text>
</comment>
<dbReference type="PANTHER" id="PTHR43821:SF1">
    <property type="entry name" value="NAD(P)H NITROREDUCTASE YDJA-RELATED"/>
    <property type="match status" value="1"/>
</dbReference>
<protein>
    <recommendedName>
        <fullName evidence="7">Putative NAD(P)H nitroreductase</fullName>
        <ecNumber evidence="7">1.-.-.-</ecNumber>
    </recommendedName>
</protein>
<keyword evidence="6 7" id="KW-0520">NAD</keyword>
<feature type="binding site" description="in other chain" evidence="8">
    <location>
        <begin position="13"/>
        <end position="15"/>
    </location>
    <ligand>
        <name>FMN</name>
        <dbReference type="ChEBI" id="CHEBI:58210"/>
        <note>ligand shared between dimeric partners</note>
    </ligand>
</feature>
<dbReference type="InterPro" id="IPR052530">
    <property type="entry name" value="NAD(P)H_nitroreductase"/>
</dbReference>
<comment type="cofactor">
    <cofactor evidence="8">
        <name>FMN</name>
        <dbReference type="ChEBI" id="CHEBI:58210"/>
    </cofactor>
    <text evidence="8">Binds 1 FMN per subunit.</text>
</comment>
<evidence type="ECO:0000256" key="7">
    <source>
        <dbReference type="PIRNR" id="PIRNR000232"/>
    </source>
</evidence>
<evidence type="ECO:0000256" key="8">
    <source>
        <dbReference type="PIRSR" id="PIRSR000232-1"/>
    </source>
</evidence>
<dbReference type="CDD" id="cd02135">
    <property type="entry name" value="YdjA-like"/>
    <property type="match status" value="1"/>
</dbReference>
<evidence type="ECO:0000313" key="11">
    <source>
        <dbReference type="Proteomes" id="UP000559809"/>
    </source>
</evidence>
<sequence length="192" mass="21249">MSLATPIDYLHTRHSVKFVQQPGPSDEELGRILQAAMSAPDHGRLRPWRFALIRGDAVARFADLAISTIKESGAPLTPEKENTTRRWLDKVPLLIAVACRLDHANTKIPEHERMLATGAAVCNMLNAAHMLGYGAFWSTGLGTYVDMVPEALGFDALDYRFMGFVAIGTPIQSAVPPERPDYRQFVTEWTGN</sequence>
<reference evidence="10 11" key="1">
    <citation type="submission" date="2020-07" db="EMBL/GenBank/DDBJ databases">
        <title>Taxonomic revisions and descriptions of new bacterial species based on genomic comparisons in the high-G+C-content subgroup of the family Alcaligenaceae.</title>
        <authorList>
            <person name="Szabo A."/>
            <person name="Felfoldi T."/>
        </authorList>
    </citation>
    <scope>NUCLEOTIDE SEQUENCE [LARGE SCALE GENOMIC DNA]</scope>
    <source>
        <strain evidence="10 11">LMG 24012</strain>
    </source>
</reference>
<evidence type="ECO:0000256" key="5">
    <source>
        <dbReference type="ARBA" id="ARBA00023002"/>
    </source>
</evidence>
<dbReference type="InterPro" id="IPR026021">
    <property type="entry name" value="YdjA-like"/>
</dbReference>
<dbReference type="GO" id="GO:0016491">
    <property type="term" value="F:oxidoreductase activity"/>
    <property type="evidence" value="ECO:0007669"/>
    <property type="project" value="UniProtKB-UniRule"/>
</dbReference>
<keyword evidence="2 7" id="KW-0285">Flavoprotein</keyword>
<keyword evidence="11" id="KW-1185">Reference proteome</keyword>
<dbReference type="PIRSF" id="PIRSF000232">
    <property type="entry name" value="YdjA"/>
    <property type="match status" value="1"/>
</dbReference>
<dbReference type="SUPFAM" id="SSF55469">
    <property type="entry name" value="FMN-dependent nitroreductase-like"/>
    <property type="match status" value="1"/>
</dbReference>
<evidence type="ECO:0000256" key="3">
    <source>
        <dbReference type="ARBA" id="ARBA00022643"/>
    </source>
</evidence>
<keyword evidence="4 7" id="KW-0521">NADP</keyword>
<proteinExistence type="inferred from homology"/>
<evidence type="ECO:0000256" key="4">
    <source>
        <dbReference type="ARBA" id="ARBA00022857"/>
    </source>
</evidence>
<dbReference type="Gene3D" id="3.40.109.10">
    <property type="entry name" value="NADH Oxidase"/>
    <property type="match status" value="1"/>
</dbReference>
<feature type="binding site" evidence="8">
    <location>
        <position position="42"/>
    </location>
    <ligand>
        <name>FMN</name>
        <dbReference type="ChEBI" id="CHEBI:58210"/>
        <note>ligand shared between dimeric partners</note>
    </ligand>
</feature>
<dbReference type="RefSeq" id="WP_180156541.1">
    <property type="nucleotide sequence ID" value="NZ_JACCEM010000007.1"/>
</dbReference>
<evidence type="ECO:0000256" key="6">
    <source>
        <dbReference type="ARBA" id="ARBA00023027"/>
    </source>
</evidence>
<dbReference type="EMBL" id="JACCEM010000007">
    <property type="protein sequence ID" value="NYT50525.1"/>
    <property type="molecule type" value="Genomic_DNA"/>
</dbReference>
<comment type="similarity">
    <text evidence="1 7">Belongs to the nitroreductase family.</text>
</comment>
<dbReference type="Pfam" id="PF00881">
    <property type="entry name" value="Nitroreductase"/>
    <property type="match status" value="1"/>
</dbReference>
<evidence type="ECO:0000256" key="2">
    <source>
        <dbReference type="ARBA" id="ARBA00022630"/>
    </source>
</evidence>
<accession>A0A853FWW6</accession>
<dbReference type="Proteomes" id="UP000559809">
    <property type="component" value="Unassembled WGS sequence"/>
</dbReference>
<gene>
    <name evidence="10" type="ORF">H0A72_14490</name>
</gene>
<evidence type="ECO:0000313" key="10">
    <source>
        <dbReference type="EMBL" id="NYT50525.1"/>
    </source>
</evidence>
<evidence type="ECO:0000259" key="9">
    <source>
        <dbReference type="Pfam" id="PF00881"/>
    </source>
</evidence>
<dbReference type="InterPro" id="IPR029479">
    <property type="entry name" value="Nitroreductase"/>
</dbReference>